<dbReference type="Gene3D" id="1.25.40.10">
    <property type="entry name" value="Tetratricopeptide repeat domain"/>
    <property type="match status" value="1"/>
</dbReference>
<evidence type="ECO:0000256" key="4">
    <source>
        <dbReference type="ARBA" id="ARBA00022803"/>
    </source>
</evidence>
<dbReference type="SUPFAM" id="SSF48452">
    <property type="entry name" value="TPR-like"/>
    <property type="match status" value="1"/>
</dbReference>
<comment type="similarity">
    <text evidence="1">Belongs to the TTC38 family.</text>
</comment>
<dbReference type="STRING" id="289003.SAMN05216190_12846"/>
<keyword evidence="3" id="KW-0677">Repeat</keyword>
<organism evidence="5 6">
    <name type="scientific">Pseudomonas borbori</name>
    <dbReference type="NCBI Taxonomy" id="289003"/>
    <lineage>
        <taxon>Bacteria</taxon>
        <taxon>Pseudomonadati</taxon>
        <taxon>Pseudomonadota</taxon>
        <taxon>Gammaproteobacteria</taxon>
        <taxon>Pseudomonadales</taxon>
        <taxon>Pseudomonadaceae</taxon>
        <taxon>Pseudomonas</taxon>
    </lineage>
</organism>
<dbReference type="PANTHER" id="PTHR16263">
    <property type="entry name" value="TETRATRICOPEPTIDE REPEAT PROTEIN 38"/>
    <property type="match status" value="1"/>
</dbReference>
<dbReference type="InterPro" id="IPR011990">
    <property type="entry name" value="TPR-like_helical_dom_sf"/>
</dbReference>
<reference evidence="6" key="1">
    <citation type="submission" date="2016-10" db="EMBL/GenBank/DDBJ databases">
        <authorList>
            <person name="Varghese N."/>
            <person name="Submissions S."/>
        </authorList>
    </citation>
    <scope>NUCLEOTIDE SEQUENCE [LARGE SCALE GENOMIC DNA]</scope>
    <source>
        <strain evidence="6">DSM 17834</strain>
    </source>
</reference>
<name>A0A1I5V1H0_9PSED</name>
<dbReference type="CDD" id="cd05804">
    <property type="entry name" value="StaR_like"/>
    <property type="match status" value="1"/>
</dbReference>
<evidence type="ECO:0000313" key="5">
    <source>
        <dbReference type="EMBL" id="SFQ01404.1"/>
    </source>
</evidence>
<dbReference type="InterPro" id="IPR033891">
    <property type="entry name" value="TTC38"/>
</dbReference>
<evidence type="ECO:0000256" key="1">
    <source>
        <dbReference type="ARBA" id="ARBA00005857"/>
    </source>
</evidence>
<evidence type="ECO:0000256" key="3">
    <source>
        <dbReference type="ARBA" id="ARBA00022737"/>
    </source>
</evidence>
<gene>
    <name evidence="5" type="ORF">SAMN05216190_12846</name>
</gene>
<sequence>MTIRDMHGLALSGADASSLAHYEKALRQFQCYRGDPVASVDAAITACPNLLMAHVLKAYLHLLGTEPDGLAVARACHAHALELPANAQERGHIAAVGHLLDGYWRRAGQTLEDLSIAQPRDILALQAGHQVDFFSGNSRMLRDRIARALPAWSAGMPAYHAVLGMHAFGLEETADYAAAEAAGRRAVELEPRDGWAQHAVAHVLEMQCRQREGIAWMRASPQAWAADSFFQVHNWWHLALYHLELGEIDEVLALFDGPVYGAQSGVVMDLVDAAALLWRLHLQGIELGNRWQAVADHWQPLANAGNYAFNDVHAMMALVGANRPQAARALLETQQQTMRGGADNARFTAEVGHPVSKAIFAFGDGNYDATVRLLRPVRNIAQRFGGSHAQRDLLDLTLIEAAFRAGQKDLATALCNERLAVRPASPLSRHLTSRAEQQRAA</sequence>
<evidence type="ECO:0000313" key="6">
    <source>
        <dbReference type="Proteomes" id="UP000198784"/>
    </source>
</evidence>
<evidence type="ECO:0000256" key="2">
    <source>
        <dbReference type="ARBA" id="ARBA00019992"/>
    </source>
</evidence>
<accession>A0A1I5V1H0</accession>
<dbReference type="Proteomes" id="UP000198784">
    <property type="component" value="Unassembled WGS sequence"/>
</dbReference>
<keyword evidence="4" id="KW-0802">TPR repeat</keyword>
<dbReference type="PANTHER" id="PTHR16263:SF4">
    <property type="entry name" value="TETRATRICOPEPTIDE REPEAT PROTEIN 38"/>
    <property type="match status" value="1"/>
</dbReference>
<proteinExistence type="inferred from homology"/>
<dbReference type="RefSeq" id="WP_090503844.1">
    <property type="nucleotide sequence ID" value="NZ_FOWX01000028.1"/>
</dbReference>
<keyword evidence="6" id="KW-1185">Reference proteome</keyword>
<protein>
    <recommendedName>
        <fullName evidence="2">Tetratricopeptide repeat protein 38</fullName>
    </recommendedName>
</protein>
<dbReference type="AlphaFoldDB" id="A0A1I5V1H0"/>
<dbReference type="OrthoDB" id="9815900at2"/>
<dbReference type="EMBL" id="FOWX01000028">
    <property type="protein sequence ID" value="SFQ01404.1"/>
    <property type="molecule type" value="Genomic_DNA"/>
</dbReference>